<reference evidence="2 3" key="2">
    <citation type="journal article" date="2018" name="Plant J.">
        <title>The Physcomitrella patens chromosome-scale assembly reveals moss genome structure and evolution.</title>
        <authorList>
            <person name="Lang D."/>
            <person name="Ullrich K.K."/>
            <person name="Murat F."/>
            <person name="Fuchs J."/>
            <person name="Jenkins J."/>
            <person name="Haas F.B."/>
            <person name="Piednoel M."/>
            <person name="Gundlach H."/>
            <person name="Van Bel M."/>
            <person name="Meyberg R."/>
            <person name="Vives C."/>
            <person name="Morata J."/>
            <person name="Symeonidi A."/>
            <person name="Hiss M."/>
            <person name="Muchero W."/>
            <person name="Kamisugi Y."/>
            <person name="Saleh O."/>
            <person name="Blanc G."/>
            <person name="Decker E.L."/>
            <person name="van Gessel N."/>
            <person name="Grimwood J."/>
            <person name="Hayes R.D."/>
            <person name="Graham S.W."/>
            <person name="Gunter L.E."/>
            <person name="McDaniel S.F."/>
            <person name="Hoernstein S.N.W."/>
            <person name="Larsson A."/>
            <person name="Li F.W."/>
            <person name="Perroud P.F."/>
            <person name="Phillips J."/>
            <person name="Ranjan P."/>
            <person name="Rokshar D.S."/>
            <person name="Rothfels C.J."/>
            <person name="Schneider L."/>
            <person name="Shu S."/>
            <person name="Stevenson D.W."/>
            <person name="Thummler F."/>
            <person name="Tillich M."/>
            <person name="Villarreal Aguilar J.C."/>
            <person name="Widiez T."/>
            <person name="Wong G.K."/>
            <person name="Wymore A."/>
            <person name="Zhang Y."/>
            <person name="Zimmer A.D."/>
            <person name="Quatrano R.S."/>
            <person name="Mayer K.F.X."/>
            <person name="Goodstein D."/>
            <person name="Casacuberta J.M."/>
            <person name="Vandepoele K."/>
            <person name="Reski R."/>
            <person name="Cuming A.C."/>
            <person name="Tuskan G.A."/>
            <person name="Maumus F."/>
            <person name="Salse J."/>
            <person name="Schmutz J."/>
            <person name="Rensing S.A."/>
        </authorList>
    </citation>
    <scope>NUCLEOTIDE SEQUENCE [LARGE SCALE GENOMIC DNA]</scope>
    <source>
        <strain evidence="2 3">cv. Gransden 2004</strain>
    </source>
</reference>
<protein>
    <submittedName>
        <fullName evidence="2">Uncharacterized protein</fullName>
    </submittedName>
</protein>
<evidence type="ECO:0000313" key="2">
    <source>
        <dbReference type="EnsemblPlants" id="Pp3c3_31870V3.2"/>
    </source>
</evidence>
<dbReference type="InParanoid" id="A0A7I4DDG5"/>
<feature type="region of interest" description="Disordered" evidence="1">
    <location>
        <begin position="1"/>
        <end position="26"/>
    </location>
</feature>
<name>A0A7I4DDG5_PHYPA</name>
<reference evidence="2 3" key="1">
    <citation type="journal article" date="2008" name="Science">
        <title>The Physcomitrella genome reveals evolutionary insights into the conquest of land by plants.</title>
        <authorList>
            <person name="Rensing S."/>
            <person name="Lang D."/>
            <person name="Zimmer A."/>
            <person name="Terry A."/>
            <person name="Salamov A."/>
            <person name="Shapiro H."/>
            <person name="Nishiyama T."/>
            <person name="Perroud P.-F."/>
            <person name="Lindquist E."/>
            <person name="Kamisugi Y."/>
            <person name="Tanahashi T."/>
            <person name="Sakakibara K."/>
            <person name="Fujita T."/>
            <person name="Oishi K."/>
            <person name="Shin-I T."/>
            <person name="Kuroki Y."/>
            <person name="Toyoda A."/>
            <person name="Suzuki Y."/>
            <person name="Hashimoto A."/>
            <person name="Yamaguchi K."/>
            <person name="Sugano A."/>
            <person name="Kohara Y."/>
            <person name="Fujiyama A."/>
            <person name="Anterola A."/>
            <person name="Aoki S."/>
            <person name="Ashton N."/>
            <person name="Barbazuk W.B."/>
            <person name="Barker E."/>
            <person name="Bennetzen J."/>
            <person name="Bezanilla M."/>
            <person name="Blankenship R."/>
            <person name="Cho S.H."/>
            <person name="Dutcher S."/>
            <person name="Estelle M."/>
            <person name="Fawcett J.A."/>
            <person name="Gundlach H."/>
            <person name="Hanada K."/>
            <person name="Heyl A."/>
            <person name="Hicks K.A."/>
            <person name="Hugh J."/>
            <person name="Lohr M."/>
            <person name="Mayer K."/>
            <person name="Melkozernov A."/>
            <person name="Murata T."/>
            <person name="Nelson D."/>
            <person name="Pils B."/>
            <person name="Prigge M."/>
            <person name="Reiss B."/>
            <person name="Renner T."/>
            <person name="Rombauts S."/>
            <person name="Rushton P."/>
            <person name="Sanderfoot A."/>
            <person name="Schween G."/>
            <person name="Shiu S.-H."/>
            <person name="Stueber K."/>
            <person name="Theodoulou F.L."/>
            <person name="Tu H."/>
            <person name="Van de Peer Y."/>
            <person name="Verrier P.J."/>
            <person name="Waters E."/>
            <person name="Wood A."/>
            <person name="Yang L."/>
            <person name="Cove D."/>
            <person name="Cuming A."/>
            <person name="Hasebe M."/>
            <person name="Lucas S."/>
            <person name="Mishler D.B."/>
            <person name="Reski R."/>
            <person name="Grigoriev I."/>
            <person name="Quatrano R.S."/>
            <person name="Boore J.L."/>
        </authorList>
    </citation>
    <scope>NUCLEOTIDE SEQUENCE [LARGE SCALE GENOMIC DNA]</scope>
    <source>
        <strain evidence="2 3">cv. Gransden 2004</strain>
    </source>
</reference>
<evidence type="ECO:0000313" key="3">
    <source>
        <dbReference type="Proteomes" id="UP000006727"/>
    </source>
</evidence>
<evidence type="ECO:0000256" key="1">
    <source>
        <dbReference type="SAM" id="MobiDB-lite"/>
    </source>
</evidence>
<dbReference type="Gramene" id="Pp3c3_31870V3.2">
    <property type="protein sequence ID" value="Pp3c3_31870V3.2"/>
    <property type="gene ID" value="Pp3c3_31870"/>
</dbReference>
<dbReference type="EMBL" id="ABEU02000003">
    <property type="status" value="NOT_ANNOTATED_CDS"/>
    <property type="molecule type" value="Genomic_DNA"/>
</dbReference>
<sequence length="45" mass="4883">MQLMIEHASSSGVVPSKGRQRHAATGVDASSWLEALVREKNVFNS</sequence>
<dbReference type="Proteomes" id="UP000006727">
    <property type="component" value="Chromosome 3"/>
</dbReference>
<keyword evidence="3" id="KW-1185">Reference proteome</keyword>
<accession>A0A7I4DDG5</accession>
<proteinExistence type="predicted"/>
<dbReference type="EnsemblPlants" id="Pp3c3_31870V3.2">
    <property type="protein sequence ID" value="Pp3c3_31870V3.2"/>
    <property type="gene ID" value="Pp3c3_31870"/>
</dbReference>
<reference evidence="2" key="3">
    <citation type="submission" date="2020-12" db="UniProtKB">
        <authorList>
            <consortium name="EnsemblPlants"/>
        </authorList>
    </citation>
    <scope>IDENTIFICATION</scope>
</reference>
<dbReference type="AlphaFoldDB" id="A0A7I4DDG5"/>
<organism evidence="2 3">
    <name type="scientific">Physcomitrium patens</name>
    <name type="common">Spreading-leaved earth moss</name>
    <name type="synonym">Physcomitrella patens</name>
    <dbReference type="NCBI Taxonomy" id="3218"/>
    <lineage>
        <taxon>Eukaryota</taxon>
        <taxon>Viridiplantae</taxon>
        <taxon>Streptophyta</taxon>
        <taxon>Embryophyta</taxon>
        <taxon>Bryophyta</taxon>
        <taxon>Bryophytina</taxon>
        <taxon>Bryopsida</taxon>
        <taxon>Funariidae</taxon>
        <taxon>Funariales</taxon>
        <taxon>Funariaceae</taxon>
        <taxon>Physcomitrium</taxon>
    </lineage>
</organism>